<dbReference type="PANTHER" id="PTHR11655">
    <property type="entry name" value="60S/50S RIBOSOMAL PROTEIN L6/L9"/>
    <property type="match status" value="1"/>
</dbReference>
<dbReference type="Pfam" id="PF00347">
    <property type="entry name" value="Ribosomal_L6"/>
    <property type="match status" value="2"/>
</dbReference>
<dbReference type="Gene3D" id="3.90.930.12">
    <property type="entry name" value="Ribosomal protein L6, alpha-beta domain"/>
    <property type="match status" value="2"/>
</dbReference>
<evidence type="ECO:0000313" key="10">
    <source>
        <dbReference type="EMBL" id="OGZ39547.1"/>
    </source>
</evidence>
<dbReference type="GO" id="GO:0022625">
    <property type="term" value="C:cytosolic large ribosomal subunit"/>
    <property type="evidence" value="ECO:0007669"/>
    <property type="project" value="UniProtKB-UniRule"/>
</dbReference>
<dbReference type="FunFam" id="3.90.930.12:FF:000001">
    <property type="entry name" value="50S ribosomal protein L6"/>
    <property type="match status" value="1"/>
</dbReference>
<comment type="similarity">
    <text evidence="1 6 7">Belongs to the universal ribosomal protein uL6 family.</text>
</comment>
<dbReference type="PIRSF" id="PIRSF002162">
    <property type="entry name" value="Ribosomal_L6"/>
    <property type="match status" value="1"/>
</dbReference>
<dbReference type="GO" id="GO:0002181">
    <property type="term" value="P:cytoplasmic translation"/>
    <property type="evidence" value="ECO:0007669"/>
    <property type="project" value="TreeGrafter"/>
</dbReference>
<proteinExistence type="inferred from homology"/>
<dbReference type="PROSITE" id="PS00525">
    <property type="entry name" value="RIBOSOMAL_L6_1"/>
    <property type="match status" value="1"/>
</dbReference>
<dbReference type="HAMAP" id="MF_01365_B">
    <property type="entry name" value="Ribosomal_uL6_B"/>
    <property type="match status" value="1"/>
</dbReference>
<dbReference type="InterPro" id="IPR019906">
    <property type="entry name" value="Ribosomal_uL6_bac-type"/>
</dbReference>
<dbReference type="InterPro" id="IPR036789">
    <property type="entry name" value="Ribosomal_uL6-like_a/b-dom_sf"/>
</dbReference>
<name>A0A1G2FNZ5_9BACT</name>
<dbReference type="InterPro" id="IPR002358">
    <property type="entry name" value="Ribosomal_uL6_CS"/>
</dbReference>
<keyword evidence="3 6" id="KW-0694">RNA-binding</keyword>
<evidence type="ECO:0000256" key="3">
    <source>
        <dbReference type="ARBA" id="ARBA00022884"/>
    </source>
</evidence>
<dbReference type="FunFam" id="3.90.930.12:FF:000002">
    <property type="entry name" value="50S ribosomal protein L6"/>
    <property type="match status" value="1"/>
</dbReference>
<protein>
    <recommendedName>
        <fullName evidence="6">Large ribosomal subunit protein uL6</fullName>
    </recommendedName>
</protein>
<evidence type="ECO:0000256" key="1">
    <source>
        <dbReference type="ARBA" id="ARBA00009356"/>
    </source>
</evidence>
<comment type="caution">
    <text evidence="10">The sequence shown here is derived from an EMBL/GenBank/DDBJ whole genome shotgun (WGS) entry which is preliminary data.</text>
</comment>
<organism evidence="10 11">
    <name type="scientific">Candidatus Portnoybacteria bacterium RIFCSPLOWO2_02_FULL_39_11</name>
    <dbReference type="NCBI Taxonomy" id="1802001"/>
    <lineage>
        <taxon>Bacteria</taxon>
        <taxon>Candidatus Portnoyibacteriota</taxon>
    </lineage>
</organism>
<keyword evidence="2 6" id="KW-0699">rRNA-binding</keyword>
<reference evidence="10 11" key="1">
    <citation type="journal article" date="2016" name="Nat. Commun.">
        <title>Thousands of microbial genomes shed light on interconnected biogeochemical processes in an aquifer system.</title>
        <authorList>
            <person name="Anantharaman K."/>
            <person name="Brown C.T."/>
            <person name="Hug L.A."/>
            <person name="Sharon I."/>
            <person name="Castelle C.J."/>
            <person name="Probst A.J."/>
            <person name="Thomas B.C."/>
            <person name="Singh A."/>
            <person name="Wilkins M.J."/>
            <person name="Karaoz U."/>
            <person name="Brodie E.L."/>
            <person name="Williams K.H."/>
            <person name="Hubbard S.S."/>
            <person name="Banfield J.F."/>
        </authorList>
    </citation>
    <scope>NUCLEOTIDE SEQUENCE [LARGE SCALE GENOMIC DNA]</scope>
</reference>
<dbReference type="InterPro" id="IPR000702">
    <property type="entry name" value="Ribosomal_uL6-like"/>
</dbReference>
<evidence type="ECO:0000256" key="8">
    <source>
        <dbReference type="RuleBase" id="RU003870"/>
    </source>
</evidence>
<dbReference type="Proteomes" id="UP000177126">
    <property type="component" value="Unassembled WGS sequence"/>
</dbReference>
<gene>
    <name evidence="6" type="primary">rplF</name>
    <name evidence="10" type="ORF">A3B04_00405</name>
</gene>
<sequence length="181" mass="19702">MSKIGKQPIIIPDGVTVKTDGDLVMVKGPKGELQRRLTREIKAEVNGNEVSVSVAKQTKRSPALWGLSRMLIANMIEGVKNGYEKKLEIEGVGYKVALQGNNLILNLGFSHPVDFKAVPGITFKVEKNTITVAGIDKEIVGQTAANIRKIRKPEPYKGKGIHYLGEVIKRKAGKKAVKGGF</sequence>
<accession>A0A1G2FNZ5</accession>
<evidence type="ECO:0000259" key="9">
    <source>
        <dbReference type="Pfam" id="PF00347"/>
    </source>
</evidence>
<evidence type="ECO:0000256" key="5">
    <source>
        <dbReference type="ARBA" id="ARBA00023274"/>
    </source>
</evidence>
<dbReference type="PANTHER" id="PTHR11655:SF14">
    <property type="entry name" value="LARGE RIBOSOMAL SUBUNIT PROTEIN UL6M"/>
    <property type="match status" value="1"/>
</dbReference>
<dbReference type="SUPFAM" id="SSF56053">
    <property type="entry name" value="Ribosomal protein L6"/>
    <property type="match status" value="2"/>
</dbReference>
<dbReference type="EMBL" id="MHNF01000055">
    <property type="protein sequence ID" value="OGZ39547.1"/>
    <property type="molecule type" value="Genomic_DNA"/>
</dbReference>
<evidence type="ECO:0000313" key="11">
    <source>
        <dbReference type="Proteomes" id="UP000177126"/>
    </source>
</evidence>
<evidence type="ECO:0000256" key="6">
    <source>
        <dbReference type="HAMAP-Rule" id="MF_01365"/>
    </source>
</evidence>
<dbReference type="GO" id="GO:0003735">
    <property type="term" value="F:structural constituent of ribosome"/>
    <property type="evidence" value="ECO:0007669"/>
    <property type="project" value="UniProtKB-UniRule"/>
</dbReference>
<dbReference type="PRINTS" id="PR00059">
    <property type="entry name" value="RIBOSOMALL6"/>
</dbReference>
<comment type="function">
    <text evidence="6 8">This protein binds to the 23S rRNA, and is important in its secondary structure. It is located near the subunit interface in the base of the L7/L12 stalk, and near the tRNA binding site of the peptidyltransferase center.</text>
</comment>
<keyword evidence="5 6" id="KW-0687">Ribonucleoprotein</keyword>
<dbReference type="AlphaFoldDB" id="A0A1G2FNZ5"/>
<dbReference type="InterPro" id="IPR020040">
    <property type="entry name" value="Ribosomal_uL6_a/b-dom"/>
</dbReference>
<evidence type="ECO:0000256" key="7">
    <source>
        <dbReference type="RuleBase" id="RU003869"/>
    </source>
</evidence>
<evidence type="ECO:0000256" key="2">
    <source>
        <dbReference type="ARBA" id="ARBA00022730"/>
    </source>
</evidence>
<dbReference type="GO" id="GO:0019843">
    <property type="term" value="F:rRNA binding"/>
    <property type="evidence" value="ECO:0007669"/>
    <property type="project" value="UniProtKB-UniRule"/>
</dbReference>
<evidence type="ECO:0000256" key="4">
    <source>
        <dbReference type="ARBA" id="ARBA00022980"/>
    </source>
</evidence>
<feature type="domain" description="Large ribosomal subunit protein uL6 alpha-beta" evidence="9">
    <location>
        <begin position="91"/>
        <end position="163"/>
    </location>
</feature>
<dbReference type="NCBIfam" id="TIGR03654">
    <property type="entry name" value="L6_bact"/>
    <property type="match status" value="1"/>
</dbReference>
<feature type="domain" description="Large ribosomal subunit protein uL6 alpha-beta" evidence="9">
    <location>
        <begin position="11"/>
        <end position="82"/>
    </location>
</feature>
<comment type="subunit">
    <text evidence="6">Part of the 50S ribosomal subunit.</text>
</comment>
<keyword evidence="4 6" id="KW-0689">Ribosomal protein</keyword>